<protein>
    <submittedName>
        <fullName evidence="1">Uncharacterized protein</fullName>
    </submittedName>
</protein>
<evidence type="ECO:0000313" key="1">
    <source>
        <dbReference type="EMBL" id="RKR20145.1"/>
    </source>
</evidence>
<evidence type="ECO:0000313" key="2">
    <source>
        <dbReference type="Proteomes" id="UP000276055"/>
    </source>
</evidence>
<name>A0A495ET07_9MICC</name>
<comment type="caution">
    <text evidence="1">The sequence shown here is derived from an EMBL/GenBank/DDBJ whole genome shotgun (WGS) entry which is preliminary data.</text>
</comment>
<dbReference type="EMBL" id="RBIR01000003">
    <property type="protein sequence ID" value="RKR20145.1"/>
    <property type="molecule type" value="Genomic_DNA"/>
</dbReference>
<organism evidence="1 2">
    <name type="scientific">Arthrobacter oryzae</name>
    <dbReference type="NCBI Taxonomy" id="409290"/>
    <lineage>
        <taxon>Bacteria</taxon>
        <taxon>Bacillati</taxon>
        <taxon>Actinomycetota</taxon>
        <taxon>Actinomycetes</taxon>
        <taxon>Micrococcales</taxon>
        <taxon>Micrococcaceae</taxon>
        <taxon>Arthrobacter</taxon>
    </lineage>
</organism>
<dbReference type="AlphaFoldDB" id="A0A495ET07"/>
<gene>
    <name evidence="1" type="ORF">C8D78_1960</name>
</gene>
<proteinExistence type="predicted"/>
<sequence length="32" mass="3357">MMITLTSGWMYSTTATPASVAVPRPNIGLTTS</sequence>
<accession>A0A495ET07</accession>
<dbReference type="Proteomes" id="UP000276055">
    <property type="component" value="Unassembled WGS sequence"/>
</dbReference>
<reference evidence="1 2" key="1">
    <citation type="submission" date="2018-10" db="EMBL/GenBank/DDBJ databases">
        <title>Genomic Encyclopedia of Type Strains, Phase IV (KMG-IV): sequencing the most valuable type-strain genomes for metagenomic binning, comparative biology and taxonomic classification.</title>
        <authorList>
            <person name="Goeker M."/>
        </authorList>
    </citation>
    <scope>NUCLEOTIDE SEQUENCE [LARGE SCALE GENOMIC DNA]</scope>
    <source>
        <strain evidence="1 2">DSM 25586</strain>
    </source>
</reference>